<proteinExistence type="predicted"/>
<protein>
    <submittedName>
        <fullName evidence="2">Uncharacterized protein</fullName>
    </submittedName>
</protein>
<dbReference type="Proteomes" id="UP000075886">
    <property type="component" value="Unassembled WGS sequence"/>
</dbReference>
<keyword evidence="3" id="KW-1185">Reference proteome</keyword>
<evidence type="ECO:0000313" key="2">
    <source>
        <dbReference type="EnsemblMetazoa" id="AFAF017466-PA"/>
    </source>
</evidence>
<dbReference type="VEuPathDB" id="VectorBase:AFAF017466"/>
<name>A0A182QV33_9DIPT</name>
<accession>A0A182QV33</accession>
<evidence type="ECO:0000313" key="3">
    <source>
        <dbReference type="Proteomes" id="UP000075886"/>
    </source>
</evidence>
<keyword evidence="1" id="KW-0812">Transmembrane</keyword>
<reference evidence="3" key="1">
    <citation type="submission" date="2014-01" db="EMBL/GenBank/DDBJ databases">
        <title>The Genome Sequence of Anopheles farauti FAR1 (V2).</title>
        <authorList>
            <consortium name="The Broad Institute Genomics Platform"/>
            <person name="Neafsey D.E."/>
            <person name="Besansky N."/>
            <person name="Howell P."/>
            <person name="Walton C."/>
            <person name="Young S.K."/>
            <person name="Zeng Q."/>
            <person name="Gargeya S."/>
            <person name="Fitzgerald M."/>
            <person name="Haas B."/>
            <person name="Abouelleil A."/>
            <person name="Allen A.W."/>
            <person name="Alvarado L."/>
            <person name="Arachchi H.M."/>
            <person name="Berlin A.M."/>
            <person name="Chapman S.B."/>
            <person name="Gainer-Dewar J."/>
            <person name="Goldberg J."/>
            <person name="Griggs A."/>
            <person name="Gujja S."/>
            <person name="Hansen M."/>
            <person name="Howarth C."/>
            <person name="Imamovic A."/>
            <person name="Ireland A."/>
            <person name="Larimer J."/>
            <person name="McCowan C."/>
            <person name="Murphy C."/>
            <person name="Pearson M."/>
            <person name="Poon T.W."/>
            <person name="Priest M."/>
            <person name="Roberts A."/>
            <person name="Saif S."/>
            <person name="Shea T."/>
            <person name="Sisk P."/>
            <person name="Sykes S."/>
            <person name="Wortman J."/>
            <person name="Nusbaum C."/>
            <person name="Birren B."/>
        </authorList>
    </citation>
    <scope>NUCLEOTIDE SEQUENCE [LARGE SCALE GENOMIC DNA]</scope>
    <source>
        <strain evidence="3">FAR1</strain>
    </source>
</reference>
<keyword evidence="1" id="KW-1133">Transmembrane helix</keyword>
<evidence type="ECO:0000256" key="1">
    <source>
        <dbReference type="SAM" id="Phobius"/>
    </source>
</evidence>
<organism evidence="2 3">
    <name type="scientific">Anopheles farauti</name>
    <dbReference type="NCBI Taxonomy" id="69004"/>
    <lineage>
        <taxon>Eukaryota</taxon>
        <taxon>Metazoa</taxon>
        <taxon>Ecdysozoa</taxon>
        <taxon>Arthropoda</taxon>
        <taxon>Hexapoda</taxon>
        <taxon>Insecta</taxon>
        <taxon>Pterygota</taxon>
        <taxon>Neoptera</taxon>
        <taxon>Endopterygota</taxon>
        <taxon>Diptera</taxon>
        <taxon>Nematocera</taxon>
        <taxon>Culicoidea</taxon>
        <taxon>Culicidae</taxon>
        <taxon>Anophelinae</taxon>
        <taxon>Anopheles</taxon>
    </lineage>
</organism>
<dbReference type="AlphaFoldDB" id="A0A182QV33"/>
<sequence length="200" mass="21213">MLLSFGEVSQYGQSLSSEPSVAREIHGSGGFRMLGRGGAEGSEIHFGVVAMLPLVPFSGFGSGRPYTTLLATDTPSSRDDVKNWAHAGSYTTCDTPSAVGHGSQKTGGRIGNRVRLSLLWCGGIICGSTSRGQAAAPNRGALHHRLELLLLVRGQLQARNLFRSLGPSLCMALILVFLGIGITRRCCFVLTVKTRSEAPK</sequence>
<reference evidence="2" key="2">
    <citation type="submission" date="2020-05" db="UniProtKB">
        <authorList>
            <consortium name="EnsemblMetazoa"/>
        </authorList>
    </citation>
    <scope>IDENTIFICATION</scope>
    <source>
        <strain evidence="2">FAR1</strain>
    </source>
</reference>
<feature type="transmembrane region" description="Helical" evidence="1">
    <location>
        <begin position="161"/>
        <end position="182"/>
    </location>
</feature>
<dbReference type="EnsemblMetazoa" id="AFAF017466-RA">
    <property type="protein sequence ID" value="AFAF017466-PA"/>
    <property type="gene ID" value="AFAF017466"/>
</dbReference>
<keyword evidence="1" id="KW-0472">Membrane</keyword>
<dbReference type="EMBL" id="AXCN02000066">
    <property type="status" value="NOT_ANNOTATED_CDS"/>
    <property type="molecule type" value="Genomic_DNA"/>
</dbReference>